<dbReference type="Pfam" id="PF00217">
    <property type="entry name" value="ATP-gua_Ptrans"/>
    <property type="match status" value="1"/>
</dbReference>
<dbReference type="GO" id="GO:0005615">
    <property type="term" value="C:extracellular space"/>
    <property type="evidence" value="ECO:0007669"/>
    <property type="project" value="TreeGrafter"/>
</dbReference>
<feature type="binding site" evidence="5">
    <location>
        <begin position="207"/>
        <end position="212"/>
    </location>
    <ligand>
        <name>ATP</name>
        <dbReference type="ChEBI" id="CHEBI:30616"/>
    </ligand>
</feature>
<dbReference type="Gene3D" id="3.30.590.10">
    <property type="entry name" value="Glutamine synthetase/guanido kinase, catalytic domain"/>
    <property type="match status" value="1"/>
</dbReference>
<reference evidence="7" key="1">
    <citation type="journal article" date="2015" name="PeerJ">
        <title>First genomic representation of candidate bacterial phylum KSB3 points to enhanced environmental sensing as a trigger of wastewater bulking.</title>
        <authorList>
            <person name="Sekiguchi Y."/>
            <person name="Ohashi A."/>
            <person name="Parks D.H."/>
            <person name="Yamauchi T."/>
            <person name="Tyson G.W."/>
            <person name="Hugenholtz P."/>
        </authorList>
    </citation>
    <scope>NUCLEOTIDE SEQUENCE [LARGE SCALE GENOMIC DNA]</scope>
</reference>
<dbReference type="AlphaFoldDB" id="A0A0S6VUS1"/>
<keyword evidence="1 5" id="KW-0808">Transferase</keyword>
<dbReference type="STRING" id="1499966.U14_00758"/>
<keyword evidence="8" id="KW-1185">Reference proteome</keyword>
<evidence type="ECO:0000313" key="7">
    <source>
        <dbReference type="EMBL" id="GAK49535.1"/>
    </source>
</evidence>
<organism evidence="7">
    <name type="scientific">Candidatus Moduliflexus flocculans</name>
    <dbReference type="NCBI Taxonomy" id="1499966"/>
    <lineage>
        <taxon>Bacteria</taxon>
        <taxon>Candidatus Moduliflexota</taxon>
        <taxon>Candidatus Moduliflexia</taxon>
        <taxon>Candidatus Moduliflexales</taxon>
        <taxon>Candidatus Moduliflexaceae</taxon>
    </lineage>
</organism>
<evidence type="ECO:0000256" key="5">
    <source>
        <dbReference type="PROSITE-ProRule" id="PRU00843"/>
    </source>
</evidence>
<evidence type="ECO:0000259" key="6">
    <source>
        <dbReference type="PROSITE" id="PS51510"/>
    </source>
</evidence>
<dbReference type="HOGENOM" id="CLU_066591_1_0_0"/>
<proteinExistence type="inferred from homology"/>
<dbReference type="PANTHER" id="PTHR11547:SF38">
    <property type="entry name" value="ARGININE KINASE 1-RELATED"/>
    <property type="match status" value="1"/>
</dbReference>
<dbReference type="GO" id="GO:0004111">
    <property type="term" value="F:creatine kinase activity"/>
    <property type="evidence" value="ECO:0007669"/>
    <property type="project" value="InterPro"/>
</dbReference>
<feature type="binding site" evidence="5">
    <location>
        <position position="125"/>
    </location>
    <ligand>
        <name>ATP</name>
        <dbReference type="ChEBI" id="CHEBI:30616"/>
    </ligand>
</feature>
<evidence type="ECO:0000256" key="3">
    <source>
        <dbReference type="ARBA" id="ARBA00022777"/>
    </source>
</evidence>
<dbReference type="EMBL" id="DF820455">
    <property type="protein sequence ID" value="GAK49535.1"/>
    <property type="molecule type" value="Genomic_DNA"/>
</dbReference>
<feature type="binding site" evidence="5">
    <location>
        <begin position="176"/>
        <end position="180"/>
    </location>
    <ligand>
        <name>ATP</name>
        <dbReference type="ChEBI" id="CHEBI:30616"/>
    </ligand>
</feature>
<dbReference type="PROSITE" id="PS51510">
    <property type="entry name" value="PHOSPHAGEN_KINASE_C"/>
    <property type="match status" value="1"/>
</dbReference>
<sequence>MGKFGMEPWHNQSAVSSLPRTTLPYVVSSRVRLARNLVSYRFPRMASNDERRAVLARMQEVAISHPSFRHAHVMLLDECSPLERKRLAEKHLISHLLATPGTFQAVILFERLSASILVNEEDHLRIQAFSSGLRVQRLWNIAKFLAQSCEEMLDFAKAEPYRYLTTTPENSGIGLRASIMLFVPALILLKRINRLLLLCAKAGYVVRGIDGEGSSSAGFMLQISCQRPQERHEQRILREITLLGRTVMAQEQRARHVLLTRRQHLFQERLAWVGHQLQTAHAIDCQLGMTLIGWCRLSVAAGIPLPHYAEMMNQHTQHRWLKILDALQIHIQPAHIRQYCKDEAQEFAAREDAIRAVLMRSVICPA</sequence>
<keyword evidence="2 5" id="KW-0547">Nucleotide-binding</keyword>
<dbReference type="InterPro" id="IPR014746">
    <property type="entry name" value="Gln_synth/guanido_kin_cat_dom"/>
</dbReference>
<dbReference type="SUPFAM" id="SSF55931">
    <property type="entry name" value="Glutamine synthetase/guanido kinase"/>
    <property type="match status" value="1"/>
</dbReference>
<comment type="similarity">
    <text evidence="5">Belongs to the ATP:guanido phosphotransferase family.</text>
</comment>
<gene>
    <name evidence="7" type="ORF">U14_00758</name>
</gene>
<feature type="binding site" evidence="5">
    <location>
        <begin position="28"/>
        <end position="32"/>
    </location>
    <ligand>
        <name>ATP</name>
        <dbReference type="ChEBI" id="CHEBI:30616"/>
    </ligand>
</feature>
<keyword evidence="4 5" id="KW-0067">ATP-binding</keyword>
<name>A0A0S6VUS1_9BACT</name>
<accession>A0A0S6VUS1</accession>
<dbReference type="InterPro" id="IPR022414">
    <property type="entry name" value="ATP-guanido_PTrfase_cat"/>
</dbReference>
<evidence type="ECO:0000256" key="1">
    <source>
        <dbReference type="ARBA" id="ARBA00022679"/>
    </source>
</evidence>
<feature type="domain" description="Phosphagen kinase C-terminal" evidence="6">
    <location>
        <begin position="25"/>
        <end position="254"/>
    </location>
</feature>
<evidence type="ECO:0000313" key="8">
    <source>
        <dbReference type="Proteomes" id="UP000030700"/>
    </source>
</evidence>
<evidence type="ECO:0000256" key="4">
    <source>
        <dbReference type="ARBA" id="ARBA00022840"/>
    </source>
</evidence>
<protein>
    <submittedName>
        <fullName evidence="7">ATP:guanido phosphotransferase, C-terminal catalytic domain protein</fullName>
    </submittedName>
</protein>
<evidence type="ECO:0000256" key="2">
    <source>
        <dbReference type="ARBA" id="ARBA00022741"/>
    </source>
</evidence>
<dbReference type="GO" id="GO:0046314">
    <property type="term" value="P:phosphocreatine biosynthetic process"/>
    <property type="evidence" value="ECO:0007669"/>
    <property type="project" value="InterPro"/>
</dbReference>
<dbReference type="Proteomes" id="UP000030700">
    <property type="component" value="Unassembled WGS sequence"/>
</dbReference>
<feature type="binding site" evidence="5">
    <location>
        <position position="91"/>
    </location>
    <ligand>
        <name>ATP</name>
        <dbReference type="ChEBI" id="CHEBI:30616"/>
    </ligand>
</feature>
<dbReference type="PANTHER" id="PTHR11547">
    <property type="entry name" value="ARGININE OR CREATINE KINASE"/>
    <property type="match status" value="1"/>
</dbReference>
<dbReference type="GO" id="GO:0005524">
    <property type="term" value="F:ATP binding"/>
    <property type="evidence" value="ECO:0007669"/>
    <property type="project" value="UniProtKB-UniRule"/>
</dbReference>
<dbReference type="InterPro" id="IPR000749">
    <property type="entry name" value="ATP-guanido_PTrfase"/>
</dbReference>
<keyword evidence="3 5" id="KW-0418">Kinase</keyword>